<dbReference type="AlphaFoldDB" id="A0A3B0U2K7"/>
<gene>
    <name evidence="1" type="ORF">MNBD_BACTEROID01-830</name>
</gene>
<protein>
    <recommendedName>
        <fullName evidence="2">GTP-binding protein</fullName>
    </recommendedName>
</protein>
<evidence type="ECO:0008006" key="2">
    <source>
        <dbReference type="Google" id="ProtNLM"/>
    </source>
</evidence>
<dbReference type="InterPro" id="IPR018652">
    <property type="entry name" value="DUF2082_NA-bd_Znr"/>
</dbReference>
<dbReference type="Pfam" id="PF09855">
    <property type="entry name" value="Zn_ribbon_13"/>
    <property type="match status" value="1"/>
</dbReference>
<accession>A0A3B0U2K7</accession>
<organism evidence="1">
    <name type="scientific">hydrothermal vent metagenome</name>
    <dbReference type="NCBI Taxonomy" id="652676"/>
    <lineage>
        <taxon>unclassified sequences</taxon>
        <taxon>metagenomes</taxon>
        <taxon>ecological metagenomes</taxon>
    </lineage>
</organism>
<sequence>MGQKNYNCPKCGSHKADIDQIRTTGAGFTRYFNIQNRRFTAISCSLCGYTELYKGAPASGASSVLDFLTN</sequence>
<evidence type="ECO:0000313" key="1">
    <source>
        <dbReference type="EMBL" id="VAW25115.1"/>
    </source>
</evidence>
<proteinExistence type="predicted"/>
<dbReference type="EMBL" id="UOEP01000237">
    <property type="protein sequence ID" value="VAW25115.1"/>
    <property type="molecule type" value="Genomic_DNA"/>
</dbReference>
<name>A0A3B0U2K7_9ZZZZ</name>
<reference evidence="1" key="1">
    <citation type="submission" date="2018-06" db="EMBL/GenBank/DDBJ databases">
        <authorList>
            <person name="Zhirakovskaya E."/>
        </authorList>
    </citation>
    <scope>NUCLEOTIDE SEQUENCE</scope>
</reference>